<feature type="domain" description="Reverse transcriptase zinc-binding" evidence="1">
    <location>
        <begin position="4"/>
        <end position="55"/>
    </location>
</feature>
<name>A0AAV5MMK4_9ROSI</name>
<protein>
    <recommendedName>
        <fullName evidence="1">Reverse transcriptase zinc-binding domain-containing protein</fullName>
    </recommendedName>
</protein>
<gene>
    <name evidence="2" type="ORF">SLEP1_g57470</name>
</gene>
<dbReference type="Proteomes" id="UP001054252">
    <property type="component" value="Unassembled WGS sequence"/>
</dbReference>
<proteinExistence type="predicted"/>
<keyword evidence="3" id="KW-1185">Reference proteome</keyword>
<dbReference type="InterPro" id="IPR026960">
    <property type="entry name" value="RVT-Znf"/>
</dbReference>
<reference evidence="2 3" key="1">
    <citation type="journal article" date="2021" name="Commun. Biol.">
        <title>The genome of Shorea leprosula (Dipterocarpaceae) highlights the ecological relevance of drought in aseasonal tropical rainforests.</title>
        <authorList>
            <person name="Ng K.K.S."/>
            <person name="Kobayashi M.J."/>
            <person name="Fawcett J.A."/>
            <person name="Hatakeyama M."/>
            <person name="Paape T."/>
            <person name="Ng C.H."/>
            <person name="Ang C.C."/>
            <person name="Tnah L.H."/>
            <person name="Lee C.T."/>
            <person name="Nishiyama T."/>
            <person name="Sese J."/>
            <person name="O'Brien M.J."/>
            <person name="Copetti D."/>
            <person name="Mohd Noor M.I."/>
            <person name="Ong R.C."/>
            <person name="Putra M."/>
            <person name="Sireger I.Z."/>
            <person name="Indrioko S."/>
            <person name="Kosugi Y."/>
            <person name="Izuno A."/>
            <person name="Isagi Y."/>
            <person name="Lee S.L."/>
            <person name="Shimizu K.K."/>
        </authorList>
    </citation>
    <scope>NUCLEOTIDE SEQUENCE [LARGE SCALE GENOMIC DNA]</scope>
    <source>
        <strain evidence="2">214</strain>
    </source>
</reference>
<evidence type="ECO:0000313" key="3">
    <source>
        <dbReference type="Proteomes" id="UP001054252"/>
    </source>
</evidence>
<accession>A0AAV5MMK4</accession>
<dbReference type="Pfam" id="PF13966">
    <property type="entry name" value="zf-RVT"/>
    <property type="match status" value="1"/>
</dbReference>
<dbReference type="EMBL" id="BPVZ01000394">
    <property type="protein sequence ID" value="GKV50775.1"/>
    <property type="molecule type" value="Genomic_DNA"/>
</dbReference>
<evidence type="ECO:0000313" key="2">
    <source>
        <dbReference type="EMBL" id="GKV50775.1"/>
    </source>
</evidence>
<dbReference type="AlphaFoldDB" id="A0AAV5MMK4"/>
<sequence length="65" mass="7537">MQQKSGYSVLRDRQGGDNVKMFQKFWNRCIPNKVSTFNRMLLLNRIPTKVNLCSFCGVALEDSDH</sequence>
<organism evidence="2 3">
    <name type="scientific">Rubroshorea leprosula</name>
    <dbReference type="NCBI Taxonomy" id="152421"/>
    <lineage>
        <taxon>Eukaryota</taxon>
        <taxon>Viridiplantae</taxon>
        <taxon>Streptophyta</taxon>
        <taxon>Embryophyta</taxon>
        <taxon>Tracheophyta</taxon>
        <taxon>Spermatophyta</taxon>
        <taxon>Magnoliopsida</taxon>
        <taxon>eudicotyledons</taxon>
        <taxon>Gunneridae</taxon>
        <taxon>Pentapetalae</taxon>
        <taxon>rosids</taxon>
        <taxon>malvids</taxon>
        <taxon>Malvales</taxon>
        <taxon>Dipterocarpaceae</taxon>
        <taxon>Rubroshorea</taxon>
    </lineage>
</organism>
<comment type="caution">
    <text evidence="2">The sequence shown here is derived from an EMBL/GenBank/DDBJ whole genome shotgun (WGS) entry which is preliminary data.</text>
</comment>
<evidence type="ECO:0000259" key="1">
    <source>
        <dbReference type="Pfam" id="PF13966"/>
    </source>
</evidence>